<organism evidence="10 11">
    <name type="scientific">Pogonomyrmex barbatus</name>
    <name type="common">red harvester ant</name>
    <dbReference type="NCBI Taxonomy" id="144034"/>
    <lineage>
        <taxon>Eukaryota</taxon>
        <taxon>Metazoa</taxon>
        <taxon>Ecdysozoa</taxon>
        <taxon>Arthropoda</taxon>
        <taxon>Hexapoda</taxon>
        <taxon>Insecta</taxon>
        <taxon>Pterygota</taxon>
        <taxon>Neoptera</taxon>
        <taxon>Endopterygota</taxon>
        <taxon>Hymenoptera</taxon>
        <taxon>Apocrita</taxon>
        <taxon>Aculeata</taxon>
        <taxon>Formicoidea</taxon>
        <taxon>Formicidae</taxon>
        <taxon>Myrmicinae</taxon>
        <taxon>Pogonomyrmex</taxon>
    </lineage>
</organism>
<dbReference type="PANTHER" id="PTHR16056:SF16">
    <property type="entry name" value="REGULATOR OF MICROTUBULE DYNAMICS PROTEIN 1"/>
    <property type="match status" value="1"/>
</dbReference>
<evidence type="ECO:0000256" key="3">
    <source>
        <dbReference type="ARBA" id="ARBA00022490"/>
    </source>
</evidence>
<comment type="subcellular location">
    <subcellularLocation>
        <location evidence="1">Cytoplasm</location>
        <location evidence="1">Cytoskeleton</location>
    </subcellularLocation>
</comment>
<sequence length="297" mass="34861">MMLQRLYRFTNCNKFLQTAVARNIYSTYKKEYNIQNVGKLSMISSLTAMGTWGLIKSKSNEEKKIESTTSKTMKELLNEADSLFDRGDYKGIYDLLSNYKDDKNVEILWRLSRAIYWMSETANDIEARKLTYEGYDLLCTALNIKEDHFAVHKWMSILLNKKSTLEGTKTLIKESYNIKKHMLRSMELNPDAMIFHMIGFWCYKISSLPWYQRKIASVIFEEPPVSSFEEASMYLEKAEEIDPNFYSHNLLLLGKTYLKLNRKEDAIKYLKKTVEYPAKNDDDQKAKQEAQKILNNI</sequence>
<keyword evidence="4" id="KW-0677">Repeat</keyword>
<evidence type="ECO:0000256" key="2">
    <source>
        <dbReference type="ARBA" id="ARBA00011375"/>
    </source>
</evidence>
<dbReference type="GO" id="GO:0005739">
    <property type="term" value="C:mitochondrion"/>
    <property type="evidence" value="ECO:0007669"/>
    <property type="project" value="TreeGrafter"/>
</dbReference>
<evidence type="ECO:0000313" key="10">
    <source>
        <dbReference type="Proteomes" id="UP000504615"/>
    </source>
</evidence>
<dbReference type="Gene3D" id="1.25.40.10">
    <property type="entry name" value="Tetratricopeptide repeat domain"/>
    <property type="match status" value="1"/>
</dbReference>
<dbReference type="KEGG" id="pbar:105432992"/>
<dbReference type="PANTHER" id="PTHR16056">
    <property type="entry name" value="REGULATOR OF MICROTUBULE DYNAMICS PROTEIN"/>
    <property type="match status" value="1"/>
</dbReference>
<evidence type="ECO:0000256" key="9">
    <source>
        <dbReference type="PROSITE-ProRule" id="PRU00339"/>
    </source>
</evidence>
<dbReference type="Pfam" id="PF21033">
    <property type="entry name" value="RMD1-3"/>
    <property type="match status" value="1"/>
</dbReference>
<accession>A0A6I9WUW1</accession>
<dbReference type="SUPFAM" id="SSF48452">
    <property type="entry name" value="TPR-like"/>
    <property type="match status" value="1"/>
</dbReference>
<evidence type="ECO:0000313" key="11">
    <source>
        <dbReference type="RefSeq" id="XP_011646345.1"/>
    </source>
</evidence>
<dbReference type="InterPro" id="IPR019734">
    <property type="entry name" value="TPR_rpt"/>
</dbReference>
<comment type="subunit">
    <text evidence="2">Interacts with microtubules.</text>
</comment>
<evidence type="ECO:0000256" key="4">
    <source>
        <dbReference type="ARBA" id="ARBA00022737"/>
    </source>
</evidence>
<keyword evidence="6" id="KW-0206">Cytoskeleton</keyword>
<name>A0A6I9WUW1_9HYME</name>
<dbReference type="OrthoDB" id="69711at2759"/>
<dbReference type="AlphaFoldDB" id="A0A6I9WUW1"/>
<dbReference type="GO" id="GO:0005876">
    <property type="term" value="C:spindle microtubule"/>
    <property type="evidence" value="ECO:0007669"/>
    <property type="project" value="TreeGrafter"/>
</dbReference>
<evidence type="ECO:0000256" key="5">
    <source>
        <dbReference type="ARBA" id="ARBA00022803"/>
    </source>
</evidence>
<dbReference type="PROSITE" id="PS50005">
    <property type="entry name" value="TPR"/>
    <property type="match status" value="1"/>
</dbReference>
<dbReference type="RefSeq" id="XP_011646345.1">
    <property type="nucleotide sequence ID" value="XM_011648043.1"/>
</dbReference>
<proteinExistence type="predicted"/>
<reference evidence="11" key="1">
    <citation type="submission" date="2025-08" db="UniProtKB">
        <authorList>
            <consortium name="RefSeq"/>
        </authorList>
    </citation>
    <scope>IDENTIFICATION</scope>
</reference>
<evidence type="ECO:0000256" key="8">
    <source>
        <dbReference type="ARBA" id="ARBA00041958"/>
    </source>
</evidence>
<dbReference type="Proteomes" id="UP000504615">
    <property type="component" value="Unplaced"/>
</dbReference>
<dbReference type="GO" id="GO:0008017">
    <property type="term" value="F:microtubule binding"/>
    <property type="evidence" value="ECO:0007669"/>
    <property type="project" value="TreeGrafter"/>
</dbReference>
<dbReference type="InterPro" id="IPR049039">
    <property type="entry name" value="RMD1-3_a_helical_rpt"/>
</dbReference>
<keyword evidence="5 9" id="KW-0802">TPR repeat</keyword>
<feature type="repeat" description="TPR" evidence="9">
    <location>
        <begin position="247"/>
        <end position="280"/>
    </location>
</feature>
<evidence type="ECO:0000256" key="1">
    <source>
        <dbReference type="ARBA" id="ARBA00004245"/>
    </source>
</evidence>
<evidence type="ECO:0000256" key="7">
    <source>
        <dbReference type="ARBA" id="ARBA00039966"/>
    </source>
</evidence>
<dbReference type="GeneID" id="105432992"/>
<dbReference type="InterPro" id="IPR011990">
    <property type="entry name" value="TPR-like_helical_dom_sf"/>
</dbReference>
<keyword evidence="10" id="KW-1185">Reference proteome</keyword>
<keyword evidence="3" id="KW-0963">Cytoplasm</keyword>
<dbReference type="GO" id="GO:0097431">
    <property type="term" value="C:mitotic spindle pole"/>
    <property type="evidence" value="ECO:0007669"/>
    <property type="project" value="TreeGrafter"/>
</dbReference>
<protein>
    <recommendedName>
        <fullName evidence="7">Regulator of microtubule dynamics protein 1</fullName>
    </recommendedName>
    <alternativeName>
        <fullName evidence="8">Protein FAM82B</fullName>
    </alternativeName>
</protein>
<gene>
    <name evidence="11" type="primary">LOC105432992</name>
</gene>
<evidence type="ECO:0000256" key="6">
    <source>
        <dbReference type="ARBA" id="ARBA00023212"/>
    </source>
</evidence>